<dbReference type="InterPro" id="IPR041588">
    <property type="entry name" value="Integrase_H2C2"/>
</dbReference>
<dbReference type="Gene3D" id="3.60.10.10">
    <property type="entry name" value="Endonuclease/exonuclease/phosphatase"/>
    <property type="match status" value="1"/>
</dbReference>
<feature type="region of interest" description="Disordered" evidence="14">
    <location>
        <begin position="1"/>
        <end position="41"/>
    </location>
</feature>
<dbReference type="Pfam" id="PF00075">
    <property type="entry name" value="RNase_H"/>
    <property type="match status" value="1"/>
</dbReference>
<keyword evidence="2" id="KW-0808">Transferase</keyword>
<dbReference type="GO" id="GO:0003723">
    <property type="term" value="F:RNA binding"/>
    <property type="evidence" value="ECO:0007669"/>
    <property type="project" value="UniProtKB-KW"/>
</dbReference>
<dbReference type="GO" id="GO:0006310">
    <property type="term" value="P:DNA recombination"/>
    <property type="evidence" value="ECO:0007669"/>
    <property type="project" value="UniProtKB-KW"/>
</dbReference>
<dbReference type="InterPro" id="IPR043128">
    <property type="entry name" value="Rev_trsase/Diguanyl_cyclase"/>
</dbReference>
<keyword evidence="6" id="KW-0378">Hydrolase</keyword>
<gene>
    <name evidence="18" type="primary">TY3B-G</name>
    <name evidence="18" type="ORF">FJT64_026407</name>
</gene>
<dbReference type="InterPro" id="IPR021109">
    <property type="entry name" value="Peptidase_aspartic_dom_sf"/>
</dbReference>
<feature type="domain" description="Integrase catalytic" evidence="17">
    <location>
        <begin position="1882"/>
        <end position="2036"/>
    </location>
</feature>
<dbReference type="Gene3D" id="1.10.340.70">
    <property type="match status" value="1"/>
</dbReference>
<evidence type="ECO:0000259" key="16">
    <source>
        <dbReference type="PROSITE" id="PS50879"/>
    </source>
</evidence>
<dbReference type="CDD" id="cd09274">
    <property type="entry name" value="RNase_HI_RT_Ty3"/>
    <property type="match status" value="1"/>
</dbReference>
<dbReference type="GO" id="GO:0015074">
    <property type="term" value="P:DNA integration"/>
    <property type="evidence" value="ECO:0007669"/>
    <property type="project" value="UniProtKB-KW"/>
</dbReference>
<dbReference type="EMBL" id="VIIS01001180">
    <property type="protein sequence ID" value="KAF0301266.1"/>
    <property type="molecule type" value="Genomic_DNA"/>
</dbReference>
<evidence type="ECO:0000256" key="14">
    <source>
        <dbReference type="SAM" id="MobiDB-lite"/>
    </source>
</evidence>
<dbReference type="CDD" id="cd09276">
    <property type="entry name" value="Rnase_HI_RT_non_LTR"/>
    <property type="match status" value="1"/>
</dbReference>
<dbReference type="SUPFAM" id="SSF50630">
    <property type="entry name" value="Acid proteases"/>
    <property type="match status" value="1"/>
</dbReference>
<dbReference type="GO" id="GO:0003964">
    <property type="term" value="F:RNA-directed DNA polymerase activity"/>
    <property type="evidence" value="ECO:0007669"/>
    <property type="project" value="UniProtKB-KW"/>
</dbReference>
<evidence type="ECO:0000256" key="12">
    <source>
        <dbReference type="ARBA" id="ARBA00023268"/>
    </source>
</evidence>
<evidence type="ECO:0000313" key="19">
    <source>
        <dbReference type="Proteomes" id="UP000440578"/>
    </source>
</evidence>
<dbReference type="PROSITE" id="PS00141">
    <property type="entry name" value="ASP_PROTEASE"/>
    <property type="match status" value="1"/>
</dbReference>
<dbReference type="EC" id="2.7.7.49" evidence="1"/>
<dbReference type="OrthoDB" id="5978043at2759"/>
<reference evidence="18 19" key="1">
    <citation type="submission" date="2019-07" db="EMBL/GenBank/DDBJ databases">
        <title>Draft genome assembly of a fouling barnacle, Amphibalanus amphitrite (Darwin, 1854): The first reference genome for Thecostraca.</title>
        <authorList>
            <person name="Kim W."/>
        </authorList>
    </citation>
    <scope>NUCLEOTIDE SEQUENCE [LARGE SCALE GENOMIC DNA]</scope>
    <source>
        <strain evidence="18">SNU_AA5</strain>
        <tissue evidence="18">Soma without cirri and trophi</tissue>
    </source>
</reference>
<feature type="region of interest" description="Disordered" evidence="14">
    <location>
        <begin position="2145"/>
        <end position="2284"/>
    </location>
</feature>
<dbReference type="FunFam" id="3.30.420.10:FF:000063">
    <property type="entry name" value="Retrovirus-related Pol polyprotein from transposon 297-like Protein"/>
    <property type="match status" value="1"/>
</dbReference>
<sequence>MSSPTAAPPSESTDGGGDDRGARRGQHRRRARNRRHRRNRAQRSLLHIVGWNAEGLRTKIPELQSWLPSVSADVVAIQEVQLSSKNVVRIPGYQPPVVTKRERGRQLGAATVKGGDVAIYVRGGIPFTPLTGRPFAPSDDSTEVCGVRILGKSPISIFNIYRPPIRRSPTDDREDNFDPAALPSDEDAIILGDLNAHHPLWDSGCDTADDVGNRVADWLDSVGWSPLNSGEPTHSSYRSGGSSAPDVAVCSRALARRSTWRVGPDLGSDHLPMLVSIRTTPRSEPSTRKPQWSFGKADWVAFKADCEATLLRAEPLHATAQELTTRFTEAIMSASRKYIPRGARKVVKPWALDPELQQAVAERREARRALRPGDPATRDRWVAAKRRAAETEKRVSQAHFRNFVETTLNKPASLGRVTKILKKWEGASDEHRPGQAMTEGDRLLVTDSEKAEAFNATYAHVSRQKYVLLAFDFARAYDTVDHRLLRVRLMELGIPRCFYAWTWQYLRDRRARVEFQSATSGERVYRAGQPQGSVLSPALFLLWAAPLAAELQKTPGTTAFLYADDTAALCSGNNIEVAKLRAQQAADALVKWARASKMVVAGQKTQALVLSQWARDAVNCSVQVAGETVVAGDQLKLLGVTLDRLLHFGAHCRSLRQRVRPRTNQLRLLTGREWGLEERQLRIVASGYIRGALEHAAAAWLPAASPSHIMLLEREMREAARVVTGCPRSTPAHAVMAEAGLAPVAERRTALAARLLAKARALPAGDPLRKVAESQVPTRLSTVTGWRGVGEETWRAAGICPPIEPILPLPDPPWEPPPTVSFGLDIGAAIPTAASDTWKRNAASQHLAALPQCATWVWTDGSATDGVLNGGAGALIVWPDGEERSVRAPAGRLCSSFRAEMVALRTALSFLLENPLHADDPVVICTDSQSALAALREGPAAQHSPLGGAIWRALRGLTAGGRQVHLQWVPSHCGLEGNERADSIAKEASNLAQDQAPIDVQTAHRAAARVARARTIRAWPAGWFRRLTGDRLPPAVAGGDRSAAVDVHQLRAGHWTSSTQWRHRVGLAPSRLAGCEQCDDQHCRAALCPVCREEADTPQHVLLRCPALMATRHRLLGSINPDLEERRVRLVAAEEEQTDGDGDAWLVNTVEASAAEPEMKTVTVNGQQLAMVVDTGSPVSLVSAETARQLGLLQLLDPCDLRLTSFTGQVIPLRREVLVSVSALDRSATRLRLVVTGFGPHRPLMGREWLQALDLMTSPARVCRVQPARTLEGVLERHSAVFNEELGRIPIKVGLRLKSDAKPVYRRARPVPFALQEAVDRELDRWEEQGVAEKVPPGSGWGTPLVVIPTQNGVRICADYRLTVNPQLEQTKYPMRTADELFSGVRGKRFAKLDCRNAYLQVELDENSKNATTVTTHRGDYRMNRLPYGISVCGALYQSVMDQITAGLPGTVSYMDDVLVWADTEEELLERLDATLTRMEENGIRLRREKCSFNVPEVTYLGWRLSADALRPLAGKTESILQAPDPVNQQALKSLIGTVSYYQRILPGLATVLTPLYALLKKGVKWQWTEQCAAAVKKVETMLSSAPVLVRFDPDRPVRLVTDASETGLGAVLMQVTADGLEKPVQYASRTLTQTERKYAQVEKEAAAVSFGIRRFHQYLMGRRFTLVVDNRTLSRIVSPDRDLPTLAAARMQRYALQLAAYQYEVELRRSGDMRAADTLSRLPVSSPAEEREAAEEEAEYGGGGVMFVVQEQGPCLSARAIAAATRTDPVLGRVLAAVRSGWPGMMDAELTPYKHRADELSTDADCVLWGGRVVVPRALQDRVKQQLHEGHSGCTKMKQLARRFVWWPRLDAELEALARGCPACESKRAAPPHAERHPWEPAQGPWQRVHADFAGPLKGTWFLVMVDSFSKWAEMIPMKTTTSERTVAVMRTVFARLGLPLVLVTDNGPQFTSQEFAQFASSNGIRHVRVAPHHPSSNGMAERAVGSLKNSLKATLAADDSGGMELALARVLMAYRATPHASTGRTPAEVLLGRSIRTRLNLLVPTAEDALRDSAERQQTAAGGRARAFAVGADVWVRCYSGPQKWVRGRIVTRTGPVSYEVDVGRGGSWSRHCDQLLSAAADSTAPAEDRGRADAAALASDRYWPPSVGRDGGEGSGVSSSGAISRSNGAAASDSPEARAAAGTDGAAAGRSAGAGAAHWTGAAPAADSAGGSRDGTAAEEPSRGPTRDGTTAERAALNESAAARPGVTAGPAGRADRHAELTVPRHSTRRAAPPRRYIEEL</sequence>
<dbReference type="SUPFAM" id="SSF53098">
    <property type="entry name" value="Ribonuclease H-like"/>
    <property type="match status" value="2"/>
</dbReference>
<dbReference type="InterPro" id="IPR043502">
    <property type="entry name" value="DNA/RNA_pol_sf"/>
</dbReference>
<dbReference type="GO" id="GO:0006508">
    <property type="term" value="P:proteolysis"/>
    <property type="evidence" value="ECO:0007669"/>
    <property type="project" value="InterPro"/>
</dbReference>
<dbReference type="InterPro" id="IPR050951">
    <property type="entry name" value="Retrovirus_Pol_polyprotein"/>
</dbReference>
<evidence type="ECO:0000256" key="10">
    <source>
        <dbReference type="ARBA" id="ARBA00022918"/>
    </source>
</evidence>
<evidence type="ECO:0000256" key="11">
    <source>
        <dbReference type="ARBA" id="ARBA00023172"/>
    </source>
</evidence>
<evidence type="ECO:0000256" key="3">
    <source>
        <dbReference type="ARBA" id="ARBA00022695"/>
    </source>
</evidence>
<keyword evidence="7" id="KW-0460">Magnesium</keyword>
<evidence type="ECO:0000256" key="2">
    <source>
        <dbReference type="ARBA" id="ARBA00022679"/>
    </source>
</evidence>
<dbReference type="FunFam" id="1.10.340.70:FF:000003">
    <property type="entry name" value="Protein CBG25708"/>
    <property type="match status" value="1"/>
</dbReference>
<keyword evidence="12" id="KW-0511">Multifunctional enzyme</keyword>
<dbReference type="Pfam" id="PF14529">
    <property type="entry name" value="Exo_endo_phos_2"/>
    <property type="match status" value="1"/>
</dbReference>
<dbReference type="InterPro" id="IPR001969">
    <property type="entry name" value="Aspartic_peptidase_AS"/>
</dbReference>
<keyword evidence="3" id="KW-0548">Nucleotidyltransferase</keyword>
<feature type="compositionally biased region" description="Low complexity" evidence="14">
    <location>
        <begin position="1"/>
        <end position="13"/>
    </location>
</feature>
<keyword evidence="10" id="KW-0695">RNA-directed DNA polymerase</keyword>
<dbReference type="PANTHER" id="PTHR37984">
    <property type="entry name" value="PROTEIN CBG26694"/>
    <property type="match status" value="1"/>
</dbReference>
<dbReference type="Pfam" id="PF00665">
    <property type="entry name" value="rve"/>
    <property type="match status" value="1"/>
</dbReference>
<dbReference type="InterPro" id="IPR036397">
    <property type="entry name" value="RNaseH_sf"/>
</dbReference>
<dbReference type="InterPro" id="IPR012337">
    <property type="entry name" value="RNaseH-like_sf"/>
</dbReference>
<dbReference type="InterPro" id="IPR005135">
    <property type="entry name" value="Endo/exonuclease/phosphatase"/>
</dbReference>
<proteinExistence type="predicted"/>
<dbReference type="SUPFAM" id="SSF56219">
    <property type="entry name" value="DNase I-like"/>
    <property type="match status" value="1"/>
</dbReference>
<dbReference type="PROSITE" id="PS50879">
    <property type="entry name" value="RNASE_H_1"/>
    <property type="match status" value="1"/>
</dbReference>
<dbReference type="Pfam" id="PF17921">
    <property type="entry name" value="Integrase_H2C2"/>
    <property type="match status" value="1"/>
</dbReference>
<keyword evidence="4" id="KW-0540">Nuclease</keyword>
<feature type="domain" description="Reverse transcriptase" evidence="15">
    <location>
        <begin position="402"/>
        <end position="642"/>
    </location>
</feature>
<dbReference type="FunFam" id="3.30.70.270:FF:000020">
    <property type="entry name" value="Transposon Tf2-6 polyprotein-like Protein"/>
    <property type="match status" value="1"/>
</dbReference>
<evidence type="ECO:0000256" key="1">
    <source>
        <dbReference type="ARBA" id="ARBA00012493"/>
    </source>
</evidence>
<feature type="compositionally biased region" description="Low complexity" evidence="14">
    <location>
        <begin position="2235"/>
        <end position="2247"/>
    </location>
</feature>
<evidence type="ECO:0000313" key="18">
    <source>
        <dbReference type="EMBL" id="KAF0301266.1"/>
    </source>
</evidence>
<dbReference type="InterPro" id="IPR000477">
    <property type="entry name" value="RT_dom"/>
</dbReference>
<evidence type="ECO:0000259" key="15">
    <source>
        <dbReference type="PROSITE" id="PS50878"/>
    </source>
</evidence>
<name>A0A6A4W1Y4_AMPAM</name>
<dbReference type="GO" id="GO:0004523">
    <property type="term" value="F:RNA-DNA hybrid ribonuclease activity"/>
    <property type="evidence" value="ECO:0007669"/>
    <property type="project" value="InterPro"/>
</dbReference>
<comment type="caution">
    <text evidence="18">The sequence shown here is derived from an EMBL/GenBank/DDBJ whole genome shotgun (WGS) entry which is preliminary data.</text>
</comment>
<dbReference type="PROSITE" id="PS50878">
    <property type="entry name" value="RT_POL"/>
    <property type="match status" value="2"/>
</dbReference>
<dbReference type="GO" id="GO:0042575">
    <property type="term" value="C:DNA polymerase complex"/>
    <property type="evidence" value="ECO:0007669"/>
    <property type="project" value="UniProtKB-ARBA"/>
</dbReference>
<evidence type="ECO:0000256" key="6">
    <source>
        <dbReference type="ARBA" id="ARBA00022801"/>
    </source>
</evidence>
<dbReference type="GO" id="GO:0004190">
    <property type="term" value="F:aspartic-type endopeptidase activity"/>
    <property type="evidence" value="ECO:0007669"/>
    <property type="project" value="InterPro"/>
</dbReference>
<dbReference type="Pfam" id="PF00078">
    <property type="entry name" value="RVT_1"/>
    <property type="match status" value="2"/>
</dbReference>
<dbReference type="Gene3D" id="3.10.10.10">
    <property type="entry name" value="HIV Type 1 Reverse Transcriptase, subunit A, domain 1"/>
    <property type="match status" value="1"/>
</dbReference>
<dbReference type="InterPro" id="IPR036691">
    <property type="entry name" value="Endo/exonu/phosph_ase_sf"/>
</dbReference>
<feature type="coiled-coil region" evidence="13">
    <location>
        <begin position="1462"/>
        <end position="1489"/>
    </location>
</feature>
<feature type="compositionally biased region" description="Basic residues" evidence="14">
    <location>
        <begin position="23"/>
        <end position="41"/>
    </location>
</feature>
<dbReference type="Pfam" id="PF13975">
    <property type="entry name" value="gag-asp_proteas"/>
    <property type="match status" value="1"/>
</dbReference>
<keyword evidence="5" id="KW-0255">Endonuclease</keyword>
<dbReference type="Pfam" id="PF17919">
    <property type="entry name" value="RT_RNaseH_2"/>
    <property type="match status" value="1"/>
</dbReference>
<accession>A0A6A4W1Y4</accession>
<dbReference type="InterPro" id="IPR001584">
    <property type="entry name" value="Integrase_cat-core"/>
</dbReference>
<dbReference type="Gene3D" id="3.30.420.10">
    <property type="entry name" value="Ribonuclease H-like superfamily/Ribonuclease H"/>
    <property type="match status" value="2"/>
</dbReference>
<feature type="domain" description="RNase H type-1" evidence="16">
    <location>
        <begin position="851"/>
        <end position="990"/>
    </location>
</feature>
<dbReference type="InterPro" id="IPR041577">
    <property type="entry name" value="RT_RNaseH_2"/>
</dbReference>
<keyword evidence="9" id="KW-0229">DNA integration</keyword>
<protein>
    <recommendedName>
        <fullName evidence="1">RNA-directed DNA polymerase</fullName>
        <ecNumber evidence="1">2.7.7.49</ecNumber>
    </recommendedName>
</protein>
<keyword evidence="19" id="KW-1185">Reference proteome</keyword>
<evidence type="ECO:0000256" key="5">
    <source>
        <dbReference type="ARBA" id="ARBA00022759"/>
    </source>
</evidence>
<dbReference type="SUPFAM" id="SSF56672">
    <property type="entry name" value="DNA/RNA polymerases"/>
    <property type="match status" value="1"/>
</dbReference>
<keyword evidence="8" id="KW-0694">RNA-binding</keyword>
<dbReference type="PANTHER" id="PTHR37984:SF5">
    <property type="entry name" value="PROTEIN NYNRIN-LIKE"/>
    <property type="match status" value="1"/>
</dbReference>
<evidence type="ECO:0000256" key="9">
    <source>
        <dbReference type="ARBA" id="ARBA00022908"/>
    </source>
</evidence>
<dbReference type="CDD" id="cd01647">
    <property type="entry name" value="RT_LTR"/>
    <property type="match status" value="1"/>
</dbReference>
<feature type="compositionally biased region" description="Low complexity" evidence="14">
    <location>
        <begin position="2159"/>
        <end position="2218"/>
    </location>
</feature>
<keyword evidence="13" id="KW-0175">Coiled coil</keyword>
<dbReference type="PROSITE" id="PS50994">
    <property type="entry name" value="INTEGRASE"/>
    <property type="match status" value="1"/>
</dbReference>
<evidence type="ECO:0000256" key="4">
    <source>
        <dbReference type="ARBA" id="ARBA00022722"/>
    </source>
</evidence>
<evidence type="ECO:0000256" key="7">
    <source>
        <dbReference type="ARBA" id="ARBA00022842"/>
    </source>
</evidence>
<dbReference type="InterPro" id="IPR002156">
    <property type="entry name" value="RNaseH_domain"/>
</dbReference>
<keyword evidence="11" id="KW-0233">DNA recombination</keyword>
<evidence type="ECO:0000256" key="8">
    <source>
        <dbReference type="ARBA" id="ARBA00022884"/>
    </source>
</evidence>
<dbReference type="Gene3D" id="3.30.70.270">
    <property type="match status" value="2"/>
</dbReference>
<feature type="domain" description="Reverse transcriptase" evidence="15">
    <location>
        <begin position="1329"/>
        <end position="1505"/>
    </location>
</feature>
<evidence type="ECO:0000256" key="13">
    <source>
        <dbReference type="SAM" id="Coils"/>
    </source>
</evidence>
<dbReference type="Gene3D" id="2.40.70.10">
    <property type="entry name" value="Acid Proteases"/>
    <property type="match status" value="1"/>
</dbReference>
<dbReference type="FunFam" id="3.10.20.370:FF:000001">
    <property type="entry name" value="Retrovirus-related Pol polyprotein from transposon 17.6-like protein"/>
    <property type="match status" value="1"/>
</dbReference>
<evidence type="ECO:0000259" key="17">
    <source>
        <dbReference type="PROSITE" id="PS50994"/>
    </source>
</evidence>
<organism evidence="18 19">
    <name type="scientific">Amphibalanus amphitrite</name>
    <name type="common">Striped barnacle</name>
    <name type="synonym">Balanus amphitrite</name>
    <dbReference type="NCBI Taxonomy" id="1232801"/>
    <lineage>
        <taxon>Eukaryota</taxon>
        <taxon>Metazoa</taxon>
        <taxon>Ecdysozoa</taxon>
        <taxon>Arthropoda</taxon>
        <taxon>Crustacea</taxon>
        <taxon>Multicrustacea</taxon>
        <taxon>Cirripedia</taxon>
        <taxon>Thoracica</taxon>
        <taxon>Thoracicalcarea</taxon>
        <taxon>Balanomorpha</taxon>
        <taxon>Balanoidea</taxon>
        <taxon>Balanidae</taxon>
        <taxon>Amphibalaninae</taxon>
        <taxon>Amphibalanus</taxon>
    </lineage>
</organism>
<dbReference type="Proteomes" id="UP000440578">
    <property type="component" value="Unassembled WGS sequence"/>
</dbReference>